<sequence>MYMNLRGSFDRCYYCHITRCGGTTINRTFFNAFDDGTGYLYREATRDNAVLHNGLVFTERTSELIEAGEFTYAFSHTPYYKLKLPDRTFRITSFRDPAARIISLYRKLKYQNQTPQGRARYAKQLSWLGDSFSDFLDAIPERHLLRQLYTFSPSLDPDEAFSVIRSLNAYFFIEDIEPSLQLLSTLFDKTFVYSPPLRHFSKPLHVHEKQILHSRLKKEYALTQQLRKAYNFIGFPFSRIAQGAGY</sequence>
<dbReference type="Proteomes" id="UP000189733">
    <property type="component" value="Unassembled WGS sequence"/>
</dbReference>
<organism evidence="1 2">
    <name type="scientific">Desulfobaculum bizertense DSM 18034</name>
    <dbReference type="NCBI Taxonomy" id="1121442"/>
    <lineage>
        <taxon>Bacteria</taxon>
        <taxon>Pseudomonadati</taxon>
        <taxon>Thermodesulfobacteriota</taxon>
        <taxon>Desulfovibrionia</taxon>
        <taxon>Desulfovibrionales</taxon>
        <taxon>Desulfovibrionaceae</taxon>
        <taxon>Desulfobaculum</taxon>
    </lineage>
</organism>
<gene>
    <name evidence="1" type="ORF">SAMN02745702_01452</name>
</gene>
<keyword evidence="2" id="KW-1185">Reference proteome</keyword>
<dbReference type="InterPro" id="IPR005331">
    <property type="entry name" value="Sulfotransferase"/>
</dbReference>
<proteinExistence type="predicted"/>
<dbReference type="GO" id="GO:0016020">
    <property type="term" value="C:membrane"/>
    <property type="evidence" value="ECO:0007669"/>
    <property type="project" value="InterPro"/>
</dbReference>
<dbReference type="AlphaFoldDB" id="A0A1T4W207"/>
<accession>A0A1T4W207</accession>
<dbReference type="RefSeq" id="WP_078684742.1">
    <property type="nucleotide sequence ID" value="NZ_FUYA01000004.1"/>
</dbReference>
<dbReference type="SUPFAM" id="SSF52540">
    <property type="entry name" value="P-loop containing nucleoside triphosphate hydrolases"/>
    <property type="match status" value="1"/>
</dbReference>
<reference evidence="1 2" key="1">
    <citation type="submission" date="2017-02" db="EMBL/GenBank/DDBJ databases">
        <authorList>
            <person name="Peterson S.W."/>
        </authorList>
    </citation>
    <scope>NUCLEOTIDE SEQUENCE [LARGE SCALE GENOMIC DNA]</scope>
    <source>
        <strain evidence="1 2">DSM 18034</strain>
    </source>
</reference>
<evidence type="ECO:0000313" key="2">
    <source>
        <dbReference type="Proteomes" id="UP000189733"/>
    </source>
</evidence>
<protein>
    <submittedName>
        <fullName evidence="1">Sulfotransferase family protein</fullName>
    </submittedName>
</protein>
<keyword evidence="1" id="KW-0808">Transferase</keyword>
<dbReference type="OrthoDB" id="1407035at2"/>
<dbReference type="Pfam" id="PF03567">
    <property type="entry name" value="Sulfotransfer_2"/>
    <property type="match status" value="1"/>
</dbReference>
<name>A0A1T4W207_9BACT</name>
<dbReference type="EMBL" id="FUYA01000004">
    <property type="protein sequence ID" value="SKA71300.1"/>
    <property type="molecule type" value="Genomic_DNA"/>
</dbReference>
<dbReference type="InterPro" id="IPR027417">
    <property type="entry name" value="P-loop_NTPase"/>
</dbReference>
<dbReference type="GO" id="GO:0008146">
    <property type="term" value="F:sulfotransferase activity"/>
    <property type="evidence" value="ECO:0007669"/>
    <property type="project" value="InterPro"/>
</dbReference>
<evidence type="ECO:0000313" key="1">
    <source>
        <dbReference type="EMBL" id="SKA71300.1"/>
    </source>
</evidence>
<dbReference type="Gene3D" id="3.40.50.300">
    <property type="entry name" value="P-loop containing nucleotide triphosphate hydrolases"/>
    <property type="match status" value="1"/>
</dbReference>